<dbReference type="InterPro" id="IPR050445">
    <property type="entry name" value="Bact_polysacc_biosynth/exp"/>
</dbReference>
<evidence type="ECO:0000259" key="4">
    <source>
        <dbReference type="Pfam" id="PF01656"/>
    </source>
</evidence>
<keyword evidence="1" id="KW-0547">Nucleotide-binding</keyword>
<evidence type="ECO:0000256" key="1">
    <source>
        <dbReference type="ARBA" id="ARBA00022741"/>
    </source>
</evidence>
<dbReference type="SUPFAM" id="SSF52540">
    <property type="entry name" value="P-loop containing nucleoside triphosphate hydrolases"/>
    <property type="match status" value="1"/>
</dbReference>
<dbReference type="PANTHER" id="PTHR32309:SF13">
    <property type="entry name" value="FERRIC ENTEROBACTIN TRANSPORT PROTEIN FEPE"/>
    <property type="match status" value="1"/>
</dbReference>
<keyword evidence="6" id="KW-1185">Reference proteome</keyword>
<dbReference type="InterPro" id="IPR037257">
    <property type="entry name" value="T2SS_E_N_sf"/>
</dbReference>
<dbReference type="EMBL" id="JACDXW010000006">
    <property type="protein sequence ID" value="MCB5364547.1"/>
    <property type="molecule type" value="Genomic_DNA"/>
</dbReference>
<dbReference type="Proteomes" id="UP000776983">
    <property type="component" value="Unassembled WGS sequence"/>
</dbReference>
<evidence type="ECO:0000313" key="6">
    <source>
        <dbReference type="Proteomes" id="UP000776983"/>
    </source>
</evidence>
<dbReference type="Pfam" id="PF01656">
    <property type="entry name" value="CbiA"/>
    <property type="match status" value="1"/>
</dbReference>
<dbReference type="InterPro" id="IPR005702">
    <property type="entry name" value="Wzc-like_C"/>
</dbReference>
<dbReference type="GO" id="GO:0004715">
    <property type="term" value="F:non-membrane spanning protein tyrosine kinase activity"/>
    <property type="evidence" value="ECO:0007669"/>
    <property type="project" value="UniProtKB-EC"/>
</dbReference>
<dbReference type="InterPro" id="IPR027417">
    <property type="entry name" value="P-loop_NTPase"/>
</dbReference>
<feature type="compositionally biased region" description="Low complexity" evidence="3">
    <location>
        <begin position="45"/>
        <end position="57"/>
    </location>
</feature>
<evidence type="ECO:0000313" key="5">
    <source>
        <dbReference type="EMBL" id="MCB5364547.1"/>
    </source>
</evidence>
<gene>
    <name evidence="5" type="ORF">H0484_12400</name>
</gene>
<dbReference type="CDD" id="cd05387">
    <property type="entry name" value="BY-kinase"/>
    <property type="match status" value="1"/>
</dbReference>
<keyword evidence="2" id="KW-0067">ATP-binding</keyword>
<dbReference type="EC" id="2.7.10.2" evidence="5"/>
<accession>A0ABS8CFD3</accession>
<dbReference type="RefSeq" id="WP_226954960.1">
    <property type="nucleotide sequence ID" value="NZ_JACDXW010000006.1"/>
</dbReference>
<feature type="region of interest" description="Disordered" evidence="3">
    <location>
        <begin position="1"/>
        <end position="57"/>
    </location>
</feature>
<protein>
    <submittedName>
        <fullName evidence="5">Polysaccharide biosynthesis tyrosine autokinase</fullName>
        <ecNumber evidence="5">2.7.10.2</ecNumber>
    </submittedName>
</protein>
<reference evidence="5 6" key="1">
    <citation type="submission" date="2020-07" db="EMBL/GenBank/DDBJ databases">
        <title>Pusillimonas sp. nov., isolated from poultry manure in Taiwan.</title>
        <authorList>
            <person name="Lin S.-Y."/>
            <person name="Tang Y.-S."/>
            <person name="Young C.-C."/>
        </authorList>
    </citation>
    <scope>NUCLEOTIDE SEQUENCE [LARGE SCALE GENOMIC DNA]</scope>
    <source>
        <strain evidence="5 6">CC-YST705</strain>
    </source>
</reference>
<name>A0ABS8CFD3_9BURK</name>
<dbReference type="NCBIfam" id="TIGR01007">
    <property type="entry name" value="eps_fam"/>
    <property type="match status" value="1"/>
</dbReference>
<sequence length="348" mass="37645">MHSSPPPAPKKASEPSASEDRNNAVSDTSTPSSCQLWDDTPSLETTSASIAAPTSAPKENRMGDILIRAGRLTTEDAQRILAYQQSHSLRFGEAAIALGLLTTEDLQSVVSQQYRYPTASNNSALTQFAIASAPFGEAAESIRKLRTEIMLRHKGQQPFSIAVLSPNDGEGKTHLSASLALAFAQNGYRTLLINADLRSPEKGSLLGTKTSIGLSTILAGRGIVGHTQAVASFPLLHALDAGPRPPNPAEILREPRLKDMINTLRESFDIFIVDTPSAKHYPDAQIIARQVDSAVLVARQHLTLLSDIDLLQETLHSAAVPITGIIYNSFQMNPSSTLIQRWLQKLQR</sequence>
<keyword evidence="5" id="KW-0808">Transferase</keyword>
<dbReference type="SUPFAM" id="SSF160246">
    <property type="entry name" value="EspE N-terminal domain-like"/>
    <property type="match status" value="1"/>
</dbReference>
<feature type="compositionally biased region" description="Polar residues" evidence="3">
    <location>
        <begin position="23"/>
        <end position="35"/>
    </location>
</feature>
<dbReference type="Gene3D" id="3.40.50.300">
    <property type="entry name" value="P-loop containing nucleotide triphosphate hydrolases"/>
    <property type="match status" value="1"/>
</dbReference>
<proteinExistence type="predicted"/>
<evidence type="ECO:0000256" key="3">
    <source>
        <dbReference type="SAM" id="MobiDB-lite"/>
    </source>
</evidence>
<comment type="caution">
    <text evidence="5">The sequence shown here is derived from an EMBL/GenBank/DDBJ whole genome shotgun (WGS) entry which is preliminary data.</text>
</comment>
<feature type="domain" description="CobQ/CobB/MinD/ParA nucleotide binding" evidence="4">
    <location>
        <begin position="161"/>
        <end position="346"/>
    </location>
</feature>
<organism evidence="5 6">
    <name type="scientific">Mesopusillimonas faecipullorum</name>
    <dbReference type="NCBI Taxonomy" id="2755040"/>
    <lineage>
        <taxon>Bacteria</taxon>
        <taxon>Pseudomonadati</taxon>
        <taxon>Pseudomonadota</taxon>
        <taxon>Betaproteobacteria</taxon>
        <taxon>Burkholderiales</taxon>
        <taxon>Alcaligenaceae</taxon>
        <taxon>Mesopusillimonas</taxon>
    </lineage>
</organism>
<dbReference type="PANTHER" id="PTHR32309">
    <property type="entry name" value="TYROSINE-PROTEIN KINASE"/>
    <property type="match status" value="1"/>
</dbReference>
<dbReference type="InterPro" id="IPR002586">
    <property type="entry name" value="CobQ/CobB/MinD/ParA_Nub-bd_dom"/>
</dbReference>
<evidence type="ECO:0000256" key="2">
    <source>
        <dbReference type="ARBA" id="ARBA00022840"/>
    </source>
</evidence>